<gene>
    <name evidence="1" type="ORF">SAMN05444362_11665</name>
</gene>
<dbReference type="EMBL" id="FQUC01000016">
    <property type="protein sequence ID" value="SHG15322.1"/>
    <property type="molecule type" value="Genomic_DNA"/>
</dbReference>
<organism evidence="1 2">
    <name type="scientific">Dysgonomonas macrotermitis</name>
    <dbReference type="NCBI Taxonomy" id="1346286"/>
    <lineage>
        <taxon>Bacteria</taxon>
        <taxon>Pseudomonadati</taxon>
        <taxon>Bacteroidota</taxon>
        <taxon>Bacteroidia</taxon>
        <taxon>Bacteroidales</taxon>
        <taxon>Dysgonomonadaceae</taxon>
        <taxon>Dysgonomonas</taxon>
    </lineage>
</organism>
<evidence type="ECO:0000313" key="1">
    <source>
        <dbReference type="EMBL" id="SHG15322.1"/>
    </source>
</evidence>
<dbReference type="RefSeq" id="WP_062183038.1">
    <property type="nucleotide sequence ID" value="NZ_BBXL01000019.1"/>
</dbReference>
<keyword evidence="2" id="KW-1185">Reference proteome</keyword>
<dbReference type="Proteomes" id="UP000184480">
    <property type="component" value="Unassembled WGS sequence"/>
</dbReference>
<name>A0A1M5HHK5_9BACT</name>
<protein>
    <submittedName>
        <fullName evidence="1">Uncharacterized protein</fullName>
    </submittedName>
</protein>
<reference evidence="2" key="1">
    <citation type="submission" date="2016-11" db="EMBL/GenBank/DDBJ databases">
        <authorList>
            <person name="Varghese N."/>
            <person name="Submissions S."/>
        </authorList>
    </citation>
    <scope>NUCLEOTIDE SEQUENCE [LARGE SCALE GENOMIC DNA]</scope>
    <source>
        <strain evidence="2">DSM 27370</strain>
    </source>
</reference>
<sequence>MFDKDKIIKQILEPDGYILPYIIEDCYWTDYISIQEHEDIEHNVRHNYSTAQKNTVIDIKILQTILKSKIYNQN</sequence>
<accession>A0A1M5HHK5</accession>
<evidence type="ECO:0000313" key="2">
    <source>
        <dbReference type="Proteomes" id="UP000184480"/>
    </source>
</evidence>
<dbReference type="AlphaFoldDB" id="A0A1M5HHK5"/>
<proteinExistence type="predicted"/>